<evidence type="ECO:0000313" key="3">
    <source>
        <dbReference type="Proteomes" id="UP001552427"/>
    </source>
</evidence>
<organism evidence="2 3">
    <name type="scientific">Nonomuraea bangladeshensis</name>
    <dbReference type="NCBI Taxonomy" id="404385"/>
    <lineage>
        <taxon>Bacteria</taxon>
        <taxon>Bacillati</taxon>
        <taxon>Actinomycetota</taxon>
        <taxon>Actinomycetes</taxon>
        <taxon>Streptosporangiales</taxon>
        <taxon>Streptosporangiaceae</taxon>
        <taxon>Nonomuraea</taxon>
    </lineage>
</organism>
<protein>
    <submittedName>
        <fullName evidence="2">Uncharacterized protein</fullName>
    </submittedName>
</protein>
<dbReference type="RefSeq" id="WP_329576677.1">
    <property type="nucleotide sequence ID" value="NZ_BAAAMV010000012.1"/>
</dbReference>
<reference evidence="2 3" key="1">
    <citation type="submission" date="2024-06" db="EMBL/GenBank/DDBJ databases">
        <title>The Natural Products Discovery Center: Release of the First 8490 Sequenced Strains for Exploring Actinobacteria Biosynthetic Diversity.</title>
        <authorList>
            <person name="Kalkreuter E."/>
            <person name="Kautsar S.A."/>
            <person name="Yang D."/>
            <person name="Bader C.D."/>
            <person name="Teijaro C.N."/>
            <person name="Fluegel L."/>
            <person name="Davis C.M."/>
            <person name="Simpson J.R."/>
            <person name="Lauterbach L."/>
            <person name="Steele A.D."/>
            <person name="Gui C."/>
            <person name="Meng S."/>
            <person name="Li G."/>
            <person name="Viehrig K."/>
            <person name="Ye F."/>
            <person name="Su P."/>
            <person name="Kiefer A.F."/>
            <person name="Nichols A."/>
            <person name="Cepeda A.J."/>
            <person name="Yan W."/>
            <person name="Fan B."/>
            <person name="Jiang Y."/>
            <person name="Adhikari A."/>
            <person name="Zheng C.-J."/>
            <person name="Schuster L."/>
            <person name="Cowan T.M."/>
            <person name="Smanski M.J."/>
            <person name="Chevrette M.G."/>
            <person name="De Carvalho L.P.S."/>
            <person name="Shen B."/>
        </authorList>
    </citation>
    <scope>NUCLEOTIDE SEQUENCE [LARGE SCALE GENOMIC DNA]</scope>
    <source>
        <strain evidence="2 3">NPDC049574</strain>
    </source>
</reference>
<comment type="caution">
    <text evidence="2">The sequence shown here is derived from an EMBL/GenBank/DDBJ whole genome shotgun (WGS) entry which is preliminary data.</text>
</comment>
<evidence type="ECO:0000256" key="1">
    <source>
        <dbReference type="SAM" id="MobiDB-lite"/>
    </source>
</evidence>
<dbReference type="Proteomes" id="UP001552427">
    <property type="component" value="Unassembled WGS sequence"/>
</dbReference>
<accession>A0ABV3HIJ7</accession>
<feature type="compositionally biased region" description="Low complexity" evidence="1">
    <location>
        <begin position="15"/>
        <end position="30"/>
    </location>
</feature>
<keyword evidence="3" id="KW-1185">Reference proteome</keyword>
<proteinExistence type="predicted"/>
<dbReference type="EMBL" id="JBFARM010000018">
    <property type="protein sequence ID" value="MEV4292372.1"/>
    <property type="molecule type" value="Genomic_DNA"/>
</dbReference>
<name>A0ABV3HIJ7_9ACTN</name>
<evidence type="ECO:0000313" key="2">
    <source>
        <dbReference type="EMBL" id="MEV4292372.1"/>
    </source>
</evidence>
<gene>
    <name evidence="2" type="ORF">AB0K40_43270</name>
</gene>
<feature type="region of interest" description="Disordered" evidence="1">
    <location>
        <begin position="1"/>
        <end position="43"/>
    </location>
</feature>
<sequence length="43" mass="4741">MRARSGKTSKNDKTLPGLPAPRRLPKLPARPIAPPRRIPSKGR</sequence>